<organism evidence="1 2">
    <name type="scientific">Methylophaga sulfidovorans</name>
    <dbReference type="NCBI Taxonomy" id="45496"/>
    <lineage>
        <taxon>Bacteria</taxon>
        <taxon>Pseudomonadati</taxon>
        <taxon>Pseudomonadota</taxon>
        <taxon>Gammaproteobacteria</taxon>
        <taxon>Thiotrichales</taxon>
        <taxon>Piscirickettsiaceae</taxon>
        <taxon>Methylophaga</taxon>
    </lineage>
</organism>
<dbReference type="STRING" id="45496.SAMN04488079_11764"/>
<reference evidence="2" key="1">
    <citation type="submission" date="2016-10" db="EMBL/GenBank/DDBJ databases">
        <authorList>
            <person name="Varghese N."/>
            <person name="Submissions S."/>
        </authorList>
    </citation>
    <scope>NUCLEOTIDE SEQUENCE [LARGE SCALE GENOMIC DNA]</scope>
    <source>
        <strain evidence="2">DSM 11578</strain>
    </source>
</reference>
<dbReference type="AlphaFoldDB" id="A0A1I4B5Q2"/>
<dbReference type="RefSeq" id="WP_091715428.1">
    <property type="nucleotide sequence ID" value="NZ_FOSH01000017.1"/>
</dbReference>
<dbReference type="Proteomes" id="UP000198924">
    <property type="component" value="Unassembled WGS sequence"/>
</dbReference>
<keyword evidence="2" id="KW-1185">Reference proteome</keyword>
<accession>A0A1I4B5Q2</accession>
<proteinExistence type="predicted"/>
<evidence type="ECO:0000313" key="1">
    <source>
        <dbReference type="EMBL" id="SFK64232.1"/>
    </source>
</evidence>
<sequence length="103" mass="11990">MTKVVNRTLLYTQRFAIHLVTYKEGHAVPHHFDLVENGQYYKLNIVIVKPKEGGVFQTDGLIFSMMDRLFFFRPDLFSHHVTKIIRGKRIVLSFAFHLNAKAA</sequence>
<dbReference type="EMBL" id="FOSH01000017">
    <property type="protein sequence ID" value="SFK64232.1"/>
    <property type="molecule type" value="Genomic_DNA"/>
</dbReference>
<dbReference type="OrthoDB" id="8926130at2"/>
<evidence type="ECO:0008006" key="3">
    <source>
        <dbReference type="Google" id="ProtNLM"/>
    </source>
</evidence>
<name>A0A1I4B5Q2_9GAMM</name>
<evidence type="ECO:0000313" key="2">
    <source>
        <dbReference type="Proteomes" id="UP000198924"/>
    </source>
</evidence>
<protein>
    <recommendedName>
        <fullName evidence="3">2OG-Fe(II) oxygenase superfamily protein</fullName>
    </recommendedName>
</protein>
<gene>
    <name evidence="1" type="ORF">SAMN04488079_11764</name>
</gene>